<dbReference type="GO" id="GO:0006355">
    <property type="term" value="P:regulation of DNA-templated transcription"/>
    <property type="evidence" value="ECO:0007669"/>
    <property type="project" value="InterPro"/>
</dbReference>
<name>A0A221T0Z4_9DEIO</name>
<evidence type="ECO:0000313" key="9">
    <source>
        <dbReference type="EMBL" id="ASN82549.1"/>
    </source>
</evidence>
<keyword evidence="9" id="KW-0614">Plasmid</keyword>
<feature type="region of interest" description="Disordered" evidence="6">
    <location>
        <begin position="31"/>
        <end position="50"/>
    </location>
</feature>
<evidence type="ECO:0000313" key="10">
    <source>
        <dbReference type="Proteomes" id="UP000259030"/>
    </source>
</evidence>
<organism evidence="9 10">
    <name type="scientific">Deinococcus ficus</name>
    <dbReference type="NCBI Taxonomy" id="317577"/>
    <lineage>
        <taxon>Bacteria</taxon>
        <taxon>Thermotogati</taxon>
        <taxon>Deinococcota</taxon>
        <taxon>Deinococci</taxon>
        <taxon>Deinococcales</taxon>
        <taxon>Deinococcaceae</taxon>
        <taxon>Deinococcus</taxon>
    </lineage>
</organism>
<evidence type="ECO:0000256" key="6">
    <source>
        <dbReference type="SAM" id="MobiDB-lite"/>
    </source>
</evidence>
<dbReference type="InterPro" id="IPR003594">
    <property type="entry name" value="HATPase_dom"/>
</dbReference>
<dbReference type="EMBL" id="CP021082">
    <property type="protein sequence ID" value="ASN82549.1"/>
    <property type="molecule type" value="Genomic_DNA"/>
</dbReference>
<dbReference type="SUPFAM" id="SSF55874">
    <property type="entry name" value="ATPase domain of HSP90 chaperone/DNA topoisomerase II/histidine kinase"/>
    <property type="match status" value="1"/>
</dbReference>
<accession>A0A221T0Z4</accession>
<dbReference type="PROSITE" id="PS50112">
    <property type="entry name" value="PAS"/>
    <property type="match status" value="1"/>
</dbReference>
<dbReference type="Proteomes" id="UP000259030">
    <property type="component" value="Plasmid pDFI1"/>
</dbReference>
<dbReference type="CDD" id="cd00130">
    <property type="entry name" value="PAS"/>
    <property type="match status" value="1"/>
</dbReference>
<dbReference type="InterPro" id="IPR013767">
    <property type="entry name" value="PAS_fold"/>
</dbReference>
<dbReference type="InterPro" id="IPR035965">
    <property type="entry name" value="PAS-like_dom_sf"/>
</dbReference>
<sequence>MVSTLKFSMTLVLKSPTGSPSATTLHFGEAMNRPDDVSHTPVEAPDTQPTTQDLEVLQGQSETAEAISRQARRLFTHAPTPMLLVTAAGRIADANLRAGQLLGLSPERLTGRRLEKFVATGSQSTLAALLRGVFTQGELQNAELVMVTPDGAIRTVRGDAVHDPGDEGSPAWCHLSLTDITDLRAIHTQLLDQTDMLQAQLQHLMARQYRLEHEVQDVIRSTQAQLNLHLARLQNLLKRHVRDAGPSSDLTLAQDALNRTLGLLASLDGYVQARQLRLRPRHVDLNQVLQDVRSDLKDALAGRTVEWSTGPLPTVYGDSRALRMILTAYLSNALKFTRTREAARIRLLVEEHEGEYLIGVQDNGIGFNNRLKDKAFELFGRLHPTGAYEGAGIDLATVRQLCDLMGSRAWGDGKVDQGATFWFACPKTD</sequence>
<dbReference type="PRINTS" id="PR00344">
    <property type="entry name" value="BCTRLSENSOR"/>
</dbReference>
<evidence type="ECO:0000256" key="5">
    <source>
        <dbReference type="ARBA" id="ARBA00023136"/>
    </source>
</evidence>
<dbReference type="GO" id="GO:0016020">
    <property type="term" value="C:membrane"/>
    <property type="evidence" value="ECO:0007669"/>
    <property type="project" value="UniProtKB-SubCell"/>
</dbReference>
<dbReference type="SMART" id="SM00091">
    <property type="entry name" value="PAS"/>
    <property type="match status" value="1"/>
</dbReference>
<dbReference type="GO" id="GO:0007234">
    <property type="term" value="P:osmosensory signaling via phosphorelay pathway"/>
    <property type="evidence" value="ECO:0007669"/>
    <property type="project" value="TreeGrafter"/>
</dbReference>
<protein>
    <recommendedName>
        <fullName evidence="2">histidine kinase</fullName>
        <ecNumber evidence="2">2.7.13.3</ecNumber>
    </recommendedName>
</protein>
<dbReference type="PANTHER" id="PTHR42878:SF15">
    <property type="entry name" value="BACTERIOPHYTOCHROME"/>
    <property type="match status" value="1"/>
</dbReference>
<dbReference type="SMART" id="SM00387">
    <property type="entry name" value="HATPase_c"/>
    <property type="match status" value="1"/>
</dbReference>
<evidence type="ECO:0000259" key="8">
    <source>
        <dbReference type="PROSITE" id="PS50112"/>
    </source>
</evidence>
<comment type="catalytic activity">
    <reaction evidence="1">
        <text>ATP + protein L-histidine = ADP + protein N-phospho-L-histidine.</text>
        <dbReference type="EC" id="2.7.13.3"/>
    </reaction>
</comment>
<dbReference type="InterPro" id="IPR000014">
    <property type="entry name" value="PAS"/>
</dbReference>
<evidence type="ECO:0000256" key="2">
    <source>
        <dbReference type="ARBA" id="ARBA00012438"/>
    </source>
</evidence>
<proteinExistence type="predicted"/>
<keyword evidence="4" id="KW-0418">Kinase</keyword>
<geneLocation type="plasmid" evidence="10">
    <name>pdfi1</name>
</geneLocation>
<dbReference type="GO" id="GO:0000156">
    <property type="term" value="F:phosphorelay response regulator activity"/>
    <property type="evidence" value="ECO:0007669"/>
    <property type="project" value="TreeGrafter"/>
</dbReference>
<dbReference type="PANTHER" id="PTHR42878">
    <property type="entry name" value="TWO-COMPONENT HISTIDINE KINASE"/>
    <property type="match status" value="1"/>
</dbReference>
<feature type="domain" description="Histidine kinase" evidence="7">
    <location>
        <begin position="210"/>
        <end position="429"/>
    </location>
</feature>
<dbReference type="InterPro" id="IPR005467">
    <property type="entry name" value="His_kinase_dom"/>
</dbReference>
<dbReference type="InterPro" id="IPR004358">
    <property type="entry name" value="Sig_transdc_His_kin-like_C"/>
</dbReference>
<dbReference type="Pfam" id="PF00989">
    <property type="entry name" value="PAS"/>
    <property type="match status" value="1"/>
</dbReference>
<dbReference type="AlphaFoldDB" id="A0A221T0Z4"/>
<feature type="domain" description="PAS" evidence="8">
    <location>
        <begin position="67"/>
        <end position="137"/>
    </location>
</feature>
<dbReference type="NCBIfam" id="TIGR00229">
    <property type="entry name" value="sensory_box"/>
    <property type="match status" value="1"/>
</dbReference>
<evidence type="ECO:0000256" key="1">
    <source>
        <dbReference type="ARBA" id="ARBA00000085"/>
    </source>
</evidence>
<dbReference type="InterPro" id="IPR036890">
    <property type="entry name" value="HATPase_C_sf"/>
</dbReference>
<evidence type="ECO:0000256" key="3">
    <source>
        <dbReference type="ARBA" id="ARBA00022679"/>
    </source>
</evidence>
<dbReference type="PROSITE" id="PS50109">
    <property type="entry name" value="HIS_KIN"/>
    <property type="match status" value="1"/>
</dbReference>
<reference evidence="9 10" key="1">
    <citation type="submission" date="2017-05" db="EMBL/GenBank/DDBJ databases">
        <title>The complete genome sequence of Deinococcus ficus isolated from the rhizosphere of the Ficus religiosa L. in Taiwan.</title>
        <authorList>
            <person name="Wu K.-M."/>
            <person name="Liao T.-L."/>
            <person name="Liu Y.-M."/>
            <person name="Young C.-C."/>
            <person name="Tsai S.-F."/>
        </authorList>
    </citation>
    <scope>NUCLEOTIDE SEQUENCE [LARGE SCALE GENOMIC DNA]</scope>
    <source>
        <strain evidence="9 10">CC-FR2-10</strain>
        <plasmid evidence="10">pdfi1</plasmid>
    </source>
</reference>
<dbReference type="KEGG" id="dfc:DFI_15340"/>
<keyword evidence="5" id="KW-0472">Membrane</keyword>
<keyword evidence="10" id="KW-1185">Reference proteome</keyword>
<dbReference type="Gene3D" id="3.30.450.20">
    <property type="entry name" value="PAS domain"/>
    <property type="match status" value="1"/>
</dbReference>
<dbReference type="STRING" id="317577.GCA_000419625_03135"/>
<dbReference type="SUPFAM" id="SSF55785">
    <property type="entry name" value="PYP-like sensor domain (PAS domain)"/>
    <property type="match status" value="1"/>
</dbReference>
<dbReference type="Pfam" id="PF02518">
    <property type="entry name" value="HATPase_c"/>
    <property type="match status" value="1"/>
</dbReference>
<evidence type="ECO:0000259" key="7">
    <source>
        <dbReference type="PROSITE" id="PS50109"/>
    </source>
</evidence>
<dbReference type="InterPro" id="IPR050351">
    <property type="entry name" value="BphY/WalK/GraS-like"/>
</dbReference>
<gene>
    <name evidence="9" type="ORF">DFI_15340</name>
</gene>
<evidence type="ECO:0000256" key="4">
    <source>
        <dbReference type="ARBA" id="ARBA00022777"/>
    </source>
</evidence>
<keyword evidence="3" id="KW-0808">Transferase</keyword>
<dbReference type="EC" id="2.7.13.3" evidence="2"/>
<dbReference type="GO" id="GO:0030295">
    <property type="term" value="F:protein kinase activator activity"/>
    <property type="evidence" value="ECO:0007669"/>
    <property type="project" value="TreeGrafter"/>
</dbReference>
<dbReference type="GO" id="GO:0004673">
    <property type="term" value="F:protein histidine kinase activity"/>
    <property type="evidence" value="ECO:0007669"/>
    <property type="project" value="UniProtKB-EC"/>
</dbReference>
<dbReference type="Gene3D" id="3.30.565.10">
    <property type="entry name" value="Histidine kinase-like ATPase, C-terminal domain"/>
    <property type="match status" value="1"/>
</dbReference>